<dbReference type="Gene3D" id="4.10.240.10">
    <property type="entry name" value="Zn(2)-C6 fungal-type DNA-binding domain"/>
    <property type="match status" value="1"/>
</dbReference>
<dbReference type="AlphaFoldDB" id="A0A5N6U8W3"/>
<feature type="region of interest" description="Disordered" evidence="5">
    <location>
        <begin position="124"/>
        <end position="151"/>
    </location>
</feature>
<dbReference type="GO" id="GO:0003677">
    <property type="term" value="F:DNA binding"/>
    <property type="evidence" value="ECO:0007669"/>
    <property type="project" value="UniProtKB-KW"/>
</dbReference>
<gene>
    <name evidence="7" type="ORF">BDV25DRAFT_170344</name>
</gene>
<keyword evidence="3" id="KW-0804">Transcription</keyword>
<dbReference type="PANTHER" id="PTHR31069">
    <property type="entry name" value="OLEATE-ACTIVATED TRANSCRIPTION FACTOR 1-RELATED"/>
    <property type="match status" value="1"/>
</dbReference>
<dbReference type="InterPro" id="IPR050675">
    <property type="entry name" value="OAF3"/>
</dbReference>
<keyword evidence="4" id="KW-0539">Nucleus</keyword>
<dbReference type="InterPro" id="IPR001138">
    <property type="entry name" value="Zn2Cys6_DnaBD"/>
</dbReference>
<organism evidence="7 8">
    <name type="scientific">Aspergillus avenaceus</name>
    <dbReference type="NCBI Taxonomy" id="36643"/>
    <lineage>
        <taxon>Eukaryota</taxon>
        <taxon>Fungi</taxon>
        <taxon>Dikarya</taxon>
        <taxon>Ascomycota</taxon>
        <taxon>Pezizomycotina</taxon>
        <taxon>Eurotiomycetes</taxon>
        <taxon>Eurotiomycetidae</taxon>
        <taxon>Eurotiales</taxon>
        <taxon>Aspergillaceae</taxon>
        <taxon>Aspergillus</taxon>
        <taxon>Aspergillus subgen. Circumdati</taxon>
    </lineage>
</organism>
<dbReference type="Proteomes" id="UP000325780">
    <property type="component" value="Unassembled WGS sequence"/>
</dbReference>
<dbReference type="InterPro" id="IPR021858">
    <property type="entry name" value="Fun_TF"/>
</dbReference>
<dbReference type="OrthoDB" id="3477330at2759"/>
<name>A0A5N6U8W3_ASPAV</name>
<evidence type="ECO:0000256" key="1">
    <source>
        <dbReference type="ARBA" id="ARBA00023015"/>
    </source>
</evidence>
<dbReference type="GO" id="GO:0008270">
    <property type="term" value="F:zinc ion binding"/>
    <property type="evidence" value="ECO:0007669"/>
    <property type="project" value="InterPro"/>
</dbReference>
<dbReference type="GO" id="GO:0000981">
    <property type="term" value="F:DNA-binding transcription factor activity, RNA polymerase II-specific"/>
    <property type="evidence" value="ECO:0007669"/>
    <property type="project" value="InterPro"/>
</dbReference>
<evidence type="ECO:0000259" key="6">
    <source>
        <dbReference type="PROSITE" id="PS50048"/>
    </source>
</evidence>
<dbReference type="SUPFAM" id="SSF57701">
    <property type="entry name" value="Zn2/Cys6 DNA-binding domain"/>
    <property type="match status" value="1"/>
</dbReference>
<evidence type="ECO:0000256" key="4">
    <source>
        <dbReference type="ARBA" id="ARBA00023242"/>
    </source>
</evidence>
<dbReference type="PANTHER" id="PTHR31069:SF32">
    <property type="entry name" value="ARGININE METABOLISM REGULATION PROTEIN II"/>
    <property type="match status" value="1"/>
</dbReference>
<dbReference type="InterPro" id="IPR036864">
    <property type="entry name" value="Zn2-C6_fun-type_DNA-bd_sf"/>
</dbReference>
<dbReference type="Pfam" id="PF11951">
    <property type="entry name" value="Fungal_trans_2"/>
    <property type="match status" value="1"/>
</dbReference>
<proteinExistence type="predicted"/>
<accession>A0A5N6U8W3</accession>
<dbReference type="GO" id="GO:0009893">
    <property type="term" value="P:positive regulation of metabolic process"/>
    <property type="evidence" value="ECO:0007669"/>
    <property type="project" value="UniProtKB-ARBA"/>
</dbReference>
<reference evidence="7 8" key="1">
    <citation type="submission" date="2019-04" db="EMBL/GenBank/DDBJ databases">
        <title>Friends and foes A comparative genomics study of 23 Aspergillus species from section Flavi.</title>
        <authorList>
            <consortium name="DOE Joint Genome Institute"/>
            <person name="Kjaerbolling I."/>
            <person name="Vesth T."/>
            <person name="Frisvad J.C."/>
            <person name="Nybo J.L."/>
            <person name="Theobald S."/>
            <person name="Kildgaard S."/>
            <person name="Isbrandt T."/>
            <person name="Kuo A."/>
            <person name="Sato A."/>
            <person name="Lyhne E.K."/>
            <person name="Kogle M.E."/>
            <person name="Wiebenga A."/>
            <person name="Kun R.S."/>
            <person name="Lubbers R.J."/>
            <person name="Makela M.R."/>
            <person name="Barry K."/>
            <person name="Chovatia M."/>
            <person name="Clum A."/>
            <person name="Daum C."/>
            <person name="Haridas S."/>
            <person name="He G."/>
            <person name="LaButti K."/>
            <person name="Lipzen A."/>
            <person name="Mondo S."/>
            <person name="Riley R."/>
            <person name="Salamov A."/>
            <person name="Simmons B.A."/>
            <person name="Magnuson J.K."/>
            <person name="Henrissat B."/>
            <person name="Mortensen U.H."/>
            <person name="Larsen T.O."/>
            <person name="Devries R.P."/>
            <person name="Grigoriev I.V."/>
            <person name="Machida M."/>
            <person name="Baker S.E."/>
            <person name="Andersen M.R."/>
        </authorList>
    </citation>
    <scope>NUCLEOTIDE SEQUENCE [LARGE SCALE GENOMIC DNA]</scope>
    <source>
        <strain evidence="7 8">IBT 18842</strain>
    </source>
</reference>
<evidence type="ECO:0000256" key="3">
    <source>
        <dbReference type="ARBA" id="ARBA00023163"/>
    </source>
</evidence>
<dbReference type="PROSITE" id="PS00463">
    <property type="entry name" value="ZN2_CY6_FUNGAL_1"/>
    <property type="match status" value="1"/>
</dbReference>
<dbReference type="EMBL" id="ML742025">
    <property type="protein sequence ID" value="KAE8155026.1"/>
    <property type="molecule type" value="Genomic_DNA"/>
</dbReference>
<feature type="domain" description="Zn(2)-C6 fungal-type" evidence="6">
    <location>
        <begin position="16"/>
        <end position="44"/>
    </location>
</feature>
<evidence type="ECO:0000256" key="5">
    <source>
        <dbReference type="SAM" id="MobiDB-lite"/>
    </source>
</evidence>
<protein>
    <submittedName>
        <fullName evidence="7">Fungal-specific transcription factor domain-containing protein</fullName>
    </submittedName>
</protein>
<dbReference type="Pfam" id="PF00172">
    <property type="entry name" value="Zn_clus"/>
    <property type="match status" value="1"/>
</dbReference>
<evidence type="ECO:0000313" key="7">
    <source>
        <dbReference type="EMBL" id="KAE8155026.1"/>
    </source>
</evidence>
<sequence length="656" mass="74174">MASETANSSRTRSFGGCTTCRSRHVKCDERRPTCAMCSYFGLVCAGYEKGIFFDFDSGADERRFRRPLLTEVERESMSRALVECVPPDSALQLLMRIDDLCEKAAPCRDLQVDCGPFGAFRWKQAPPSHTRDDTTEPATTSTPDIEAASPPQDILPIEDFAIPSDPPLSPRTQDFIDSIFGHTPSTEPPMDLCRIEAVLNDPPIQDLPIEQYPPFPPATLALSSLQFTPHKAIPQDAMVLLKHYTTTVISLMTPLRHQKTPWHILFIPQVKNSLAALTLGEDLDDASLATFYGTLALGAISLGGLFHSDTWFAQANTYKSHAQHHAQSMLRTAYNVPKPSKYKSTMTALLTMLYVSLFSADRDHTESFFLETERFIRLRGLHRKKSRKVRLLHHCYAFERFFYETTATESRQRHHFRLSIQSSGLAQYSSDSLSFRLRAWDDLDQEMQVVKSQEQGENDLHLEHPGIFAATLYPEIFGIPESWILLLSLVIRLGREKDLAEAQDTPDPLSLRDFTKRAKAVERRIQTLEPPFNSDNHLASVLEAIHHALAIFFYRRIYDLDSSVLLGRVQGVRDCLRKCETDEVLRASAGLIWAAFLGACEATTVELQDDFETWFRASATRTGLASFTETLSRVQRVWREKTSTGVSGTWNNYHPT</sequence>
<dbReference type="SMART" id="SM00066">
    <property type="entry name" value="GAL4"/>
    <property type="match status" value="1"/>
</dbReference>
<evidence type="ECO:0000256" key="2">
    <source>
        <dbReference type="ARBA" id="ARBA00023125"/>
    </source>
</evidence>
<keyword evidence="1" id="KW-0805">Transcription regulation</keyword>
<keyword evidence="8" id="KW-1185">Reference proteome</keyword>
<dbReference type="PROSITE" id="PS50048">
    <property type="entry name" value="ZN2_CY6_FUNGAL_2"/>
    <property type="match status" value="1"/>
</dbReference>
<dbReference type="CDD" id="cd00067">
    <property type="entry name" value="GAL4"/>
    <property type="match status" value="1"/>
</dbReference>
<keyword evidence="2" id="KW-0238">DNA-binding</keyword>
<evidence type="ECO:0000313" key="8">
    <source>
        <dbReference type="Proteomes" id="UP000325780"/>
    </source>
</evidence>